<proteinExistence type="predicted"/>
<keyword evidence="1" id="KW-0472">Membrane</keyword>
<evidence type="ECO:0000313" key="2">
    <source>
        <dbReference type="EMBL" id="CAG6685772.1"/>
    </source>
</evidence>
<sequence length="117" mass="14065">MLSWVTDSLNTLHTIFFIYSTNVLSLLSLHFRFSSTHQNILILVSLLILFLLLDFFVLFVRKKMVVGYIYFCFVCVPKKEDFWCYLWIIIFLFLKLICVIIFCFRYSLIIRTVVNQQ</sequence>
<reference evidence="2" key="1">
    <citation type="submission" date="2021-05" db="EMBL/GenBank/DDBJ databases">
        <authorList>
            <person name="Alioto T."/>
            <person name="Alioto T."/>
            <person name="Gomez Garrido J."/>
        </authorList>
    </citation>
    <scope>NUCLEOTIDE SEQUENCE</scope>
</reference>
<organism evidence="2">
    <name type="scientific">Cacopsylla melanoneura</name>
    <dbReference type="NCBI Taxonomy" id="428564"/>
    <lineage>
        <taxon>Eukaryota</taxon>
        <taxon>Metazoa</taxon>
        <taxon>Ecdysozoa</taxon>
        <taxon>Arthropoda</taxon>
        <taxon>Hexapoda</taxon>
        <taxon>Insecta</taxon>
        <taxon>Pterygota</taxon>
        <taxon>Neoptera</taxon>
        <taxon>Paraneoptera</taxon>
        <taxon>Hemiptera</taxon>
        <taxon>Sternorrhyncha</taxon>
        <taxon>Psylloidea</taxon>
        <taxon>Psyllidae</taxon>
        <taxon>Psyllinae</taxon>
        <taxon>Cacopsylla</taxon>
    </lineage>
</organism>
<accession>A0A8D8X6Q3</accession>
<feature type="transmembrane region" description="Helical" evidence="1">
    <location>
        <begin position="12"/>
        <end position="33"/>
    </location>
</feature>
<evidence type="ECO:0000256" key="1">
    <source>
        <dbReference type="SAM" id="Phobius"/>
    </source>
</evidence>
<dbReference type="AlphaFoldDB" id="A0A8D8X6Q3"/>
<keyword evidence="1" id="KW-0812">Transmembrane</keyword>
<feature type="transmembrane region" description="Helical" evidence="1">
    <location>
        <begin position="85"/>
        <end position="108"/>
    </location>
</feature>
<keyword evidence="1" id="KW-1133">Transmembrane helix</keyword>
<protein>
    <submittedName>
        <fullName evidence="2">Uncharacterized protein</fullName>
    </submittedName>
</protein>
<name>A0A8D8X6Q3_9HEMI</name>
<feature type="transmembrane region" description="Helical" evidence="1">
    <location>
        <begin position="40"/>
        <end position="60"/>
    </location>
</feature>
<dbReference type="EMBL" id="HBUF01273332">
    <property type="protein sequence ID" value="CAG6685772.1"/>
    <property type="molecule type" value="Transcribed_RNA"/>
</dbReference>